<dbReference type="EMBL" id="OJIN01000192">
    <property type="protein sequence ID" value="SPD75245.1"/>
    <property type="molecule type" value="Genomic_DNA"/>
</dbReference>
<gene>
    <name evidence="1" type="ORF">PITCH_A50047</name>
</gene>
<organism evidence="1">
    <name type="scientific">uncultured Desulfobacterium sp</name>
    <dbReference type="NCBI Taxonomy" id="201089"/>
    <lineage>
        <taxon>Bacteria</taxon>
        <taxon>Pseudomonadati</taxon>
        <taxon>Thermodesulfobacteriota</taxon>
        <taxon>Desulfobacteria</taxon>
        <taxon>Desulfobacterales</taxon>
        <taxon>Desulfobacteriaceae</taxon>
        <taxon>Desulfobacterium</taxon>
        <taxon>environmental samples</taxon>
    </lineage>
</organism>
<sequence>MYLSQLLIDTGTNPDRPRPGRLWLRNRYRIHQRLCMAFPSDPRKKSDPEFLAPYKPEDFPEQRHLADQKKHEVGHDALKQVHSPRNDKAGFLLRIDPLPNGRAVIIVQSSIEPDWGYAFRNANYLLAAPPEVKPFEPRFSKGQCLRFRLAANPTRRLSKHSPDAKEESIGKRVPVPTDQLIDWLARRAESAGFFVERDATTIQTGYIYMNKNGKGQRLRSVLFDGLLRVTDTNAFLETLVRGIGAGKAFGFGLLSVAPVPNSGSENAT</sequence>
<dbReference type="CDD" id="cd09727">
    <property type="entry name" value="Cas6_I-E"/>
    <property type="match status" value="1"/>
</dbReference>
<dbReference type="SMART" id="SM01101">
    <property type="entry name" value="CRISPR_assoc"/>
    <property type="match status" value="1"/>
</dbReference>
<dbReference type="InterPro" id="IPR010179">
    <property type="entry name" value="CRISPR-assoc_prot_Cse3"/>
</dbReference>
<dbReference type="NCBIfam" id="TIGR01907">
    <property type="entry name" value="casE_Cse3"/>
    <property type="match status" value="1"/>
</dbReference>
<accession>A0A445N0J0</accession>
<dbReference type="AlphaFoldDB" id="A0A445N0J0"/>
<proteinExistence type="predicted"/>
<evidence type="ECO:0000313" key="1">
    <source>
        <dbReference type="EMBL" id="SPD75245.1"/>
    </source>
</evidence>
<dbReference type="Pfam" id="PF08798">
    <property type="entry name" value="CRISPR_assoc"/>
    <property type="match status" value="1"/>
</dbReference>
<name>A0A445N0J0_9BACT</name>
<dbReference type="Gene3D" id="3.30.70.1210">
    <property type="entry name" value="Crispr-associated protein, domain 2"/>
    <property type="match status" value="1"/>
</dbReference>
<protein>
    <submittedName>
        <fullName evidence="1">Putative CRISPR-associated protein, Cse3 family</fullName>
    </submittedName>
</protein>
<reference evidence="1" key="1">
    <citation type="submission" date="2018-01" db="EMBL/GenBank/DDBJ databases">
        <authorList>
            <person name="Regsiter A."/>
            <person name="William W."/>
        </authorList>
    </citation>
    <scope>NUCLEOTIDE SEQUENCE</scope>
    <source>
        <strain evidence="1">TRIP AH-1</strain>
    </source>
</reference>
<dbReference type="SUPFAM" id="SSF117987">
    <property type="entry name" value="CRISPR-associated protein"/>
    <property type="match status" value="1"/>
</dbReference>
<dbReference type="Gene3D" id="3.30.70.1200">
    <property type="entry name" value="Crispr-associated protein, domain 1"/>
    <property type="match status" value="1"/>
</dbReference>